<organism evidence="2 3">
    <name type="scientific">Parvicella tangerina</name>
    <dbReference type="NCBI Taxonomy" id="2829795"/>
    <lineage>
        <taxon>Bacteria</taxon>
        <taxon>Pseudomonadati</taxon>
        <taxon>Bacteroidota</taxon>
        <taxon>Flavobacteriia</taxon>
        <taxon>Flavobacteriales</taxon>
        <taxon>Parvicellaceae</taxon>
        <taxon>Parvicella</taxon>
    </lineage>
</organism>
<dbReference type="AlphaFoldDB" id="A0A916NDS5"/>
<dbReference type="Proteomes" id="UP000683507">
    <property type="component" value="Chromosome"/>
</dbReference>
<evidence type="ECO:0000259" key="1">
    <source>
        <dbReference type="Pfam" id="PF12867"/>
    </source>
</evidence>
<evidence type="ECO:0000313" key="2">
    <source>
        <dbReference type="EMBL" id="CAG5085721.1"/>
    </source>
</evidence>
<reference evidence="2" key="1">
    <citation type="submission" date="2021-04" db="EMBL/GenBank/DDBJ databases">
        <authorList>
            <person name="Rodrigo-Torres L."/>
            <person name="Arahal R. D."/>
            <person name="Lucena T."/>
        </authorList>
    </citation>
    <scope>NUCLEOTIDE SEQUENCE</scope>
    <source>
        <strain evidence="2">AS29M-1</strain>
    </source>
</reference>
<dbReference type="EMBL" id="OU015584">
    <property type="protein sequence ID" value="CAG5085721.1"/>
    <property type="molecule type" value="Genomic_DNA"/>
</dbReference>
<name>A0A916NDS5_9FLAO</name>
<dbReference type="Gene3D" id="1.20.120.450">
    <property type="entry name" value="dinb family like domain"/>
    <property type="match status" value="1"/>
</dbReference>
<feature type="domain" description="DinB-like" evidence="1">
    <location>
        <begin position="35"/>
        <end position="164"/>
    </location>
</feature>
<dbReference type="RefSeq" id="WP_258543053.1">
    <property type="nucleotide sequence ID" value="NZ_OU015584.1"/>
</dbReference>
<sequence length="173" mass="19367">MITKPTELNTSKYFAGYVNLAKGGALIESLEDACEEALVVYQKVSEEQAEFAYADGKWTVKQLVQHVIDTERVFGYRALSIARGDQQNLCGFEEDAFASNDHASLRSWEDIIREYVIVRESTIALFDSFAEAVLDNAGTANGVGFTPRVLGWVLSGHDTHHLNVLKERYLINF</sequence>
<evidence type="ECO:0000313" key="3">
    <source>
        <dbReference type="Proteomes" id="UP000683507"/>
    </source>
</evidence>
<gene>
    <name evidence="2" type="ORF">CRYO30217_02853</name>
</gene>
<protein>
    <recommendedName>
        <fullName evidence="1">DinB-like domain-containing protein</fullName>
    </recommendedName>
</protein>
<dbReference type="InterPro" id="IPR034660">
    <property type="entry name" value="DinB/YfiT-like"/>
</dbReference>
<dbReference type="KEGG" id="ptan:CRYO30217_02853"/>
<dbReference type="InterPro" id="IPR024775">
    <property type="entry name" value="DinB-like"/>
</dbReference>
<proteinExistence type="predicted"/>
<accession>A0A916NDS5</accession>
<dbReference type="Pfam" id="PF12867">
    <property type="entry name" value="DinB_2"/>
    <property type="match status" value="1"/>
</dbReference>
<dbReference type="SUPFAM" id="SSF109854">
    <property type="entry name" value="DinB/YfiT-like putative metalloenzymes"/>
    <property type="match status" value="1"/>
</dbReference>
<keyword evidence="3" id="KW-1185">Reference proteome</keyword>